<keyword evidence="14" id="KW-0732">Signal</keyword>
<keyword evidence="16" id="KW-1185">Reference proteome</keyword>
<dbReference type="RefSeq" id="WP_131850110.1">
    <property type="nucleotide sequence ID" value="NZ_SKFH01000001.1"/>
</dbReference>
<dbReference type="EMBL" id="SKFH01000001">
    <property type="protein sequence ID" value="TCZ74754.1"/>
    <property type="molecule type" value="Genomic_DNA"/>
</dbReference>
<accession>A0A4R4E556</accession>
<keyword evidence="11" id="KW-1003">Cell membrane</keyword>
<reference evidence="15 16" key="1">
    <citation type="submission" date="2019-03" db="EMBL/GenBank/DDBJ databases">
        <authorList>
            <person name="Kim M.K.M."/>
        </authorList>
    </citation>
    <scope>NUCLEOTIDE SEQUENCE [LARGE SCALE GENOMIC DNA]</scope>
    <source>
        <strain evidence="15 16">17J68-15</strain>
    </source>
</reference>
<keyword evidence="10 11" id="KW-0066">ATP synthesis</keyword>
<evidence type="ECO:0000256" key="3">
    <source>
        <dbReference type="ARBA" id="ARBA00022448"/>
    </source>
</evidence>
<evidence type="ECO:0000256" key="8">
    <source>
        <dbReference type="ARBA" id="ARBA00023065"/>
    </source>
</evidence>
<dbReference type="GO" id="GO:0046933">
    <property type="term" value="F:proton-transporting ATP synthase activity, rotational mechanism"/>
    <property type="evidence" value="ECO:0007669"/>
    <property type="project" value="UniProtKB-UniRule"/>
</dbReference>
<gene>
    <name evidence="11 15" type="primary">atpB</name>
    <name evidence="15" type="ORF">E0486_00170</name>
</gene>
<keyword evidence="6 11" id="KW-0375">Hydrogen ion transport</keyword>
<comment type="caution">
    <text evidence="15">The sequence shown here is derived from an EMBL/GenBank/DDBJ whole genome shotgun (WGS) entry which is preliminary data.</text>
</comment>
<dbReference type="GO" id="GO:0005886">
    <property type="term" value="C:plasma membrane"/>
    <property type="evidence" value="ECO:0007669"/>
    <property type="project" value="UniProtKB-SubCell"/>
</dbReference>
<dbReference type="PANTHER" id="PTHR11410">
    <property type="entry name" value="ATP SYNTHASE SUBUNIT A"/>
    <property type="match status" value="1"/>
</dbReference>
<evidence type="ECO:0000256" key="9">
    <source>
        <dbReference type="ARBA" id="ARBA00023136"/>
    </source>
</evidence>
<keyword evidence="7 11" id="KW-1133">Transmembrane helix</keyword>
<keyword evidence="5 11" id="KW-0812">Transmembrane</keyword>
<feature type="transmembrane region" description="Helical" evidence="11">
    <location>
        <begin position="230"/>
        <end position="250"/>
    </location>
</feature>
<comment type="function">
    <text evidence="11 12">Key component of the proton channel; it plays a direct role in the translocation of protons across the membrane.</text>
</comment>
<protein>
    <recommendedName>
        <fullName evidence="11 12">ATP synthase subunit a</fullName>
    </recommendedName>
    <alternativeName>
        <fullName evidence="11">ATP synthase F0 sector subunit a</fullName>
    </alternativeName>
    <alternativeName>
        <fullName evidence="11">F-ATPase subunit 6</fullName>
    </alternativeName>
</protein>
<keyword evidence="4 11" id="KW-0138">CF(0)</keyword>
<dbReference type="InterPro" id="IPR000568">
    <property type="entry name" value="ATP_synth_F0_asu"/>
</dbReference>
<evidence type="ECO:0000313" key="15">
    <source>
        <dbReference type="EMBL" id="TCZ74754.1"/>
    </source>
</evidence>
<evidence type="ECO:0000256" key="12">
    <source>
        <dbReference type="RuleBase" id="RU000483"/>
    </source>
</evidence>
<dbReference type="Gene3D" id="1.20.120.220">
    <property type="entry name" value="ATP synthase, F0 complex, subunit A"/>
    <property type="match status" value="1"/>
</dbReference>
<evidence type="ECO:0000256" key="7">
    <source>
        <dbReference type="ARBA" id="ARBA00022989"/>
    </source>
</evidence>
<feature type="transmembrane region" description="Helical" evidence="11">
    <location>
        <begin position="256"/>
        <end position="276"/>
    </location>
</feature>
<evidence type="ECO:0000256" key="2">
    <source>
        <dbReference type="ARBA" id="ARBA00006810"/>
    </source>
</evidence>
<feature type="chain" id="PRO_5020972680" description="ATP synthase subunit a" evidence="14">
    <location>
        <begin position="24"/>
        <end position="414"/>
    </location>
</feature>
<evidence type="ECO:0000256" key="1">
    <source>
        <dbReference type="ARBA" id="ARBA00004141"/>
    </source>
</evidence>
<dbReference type="PANTHER" id="PTHR11410:SF0">
    <property type="entry name" value="ATP SYNTHASE SUBUNIT A"/>
    <property type="match status" value="1"/>
</dbReference>
<dbReference type="OrthoDB" id="9809130at2"/>
<sequence length="414" mass="46016">MTIKRVKSLLVAVFSLFSVLSFAQPQQEHTPDGHPHSEEPTTEATEHGGGKKKSFDANEVIFGHVLDAHQFHFFSIGDHHYGLSLPVILYDKEAGGLKVFSSGKFEHGHAIAEGRYQLVTEHYREELKHKGYDEPYLKTLRNENIIAVNPDGTPIRDAHVYDFSLTRNVVQMMLALIVLCWIMLGVAKRYKNGEGVTTAPKGMQNAIEPVITFVRDEVAKPNLGHNYKKYLPLLLTIFFFILINNLFGLIPGSANVTGNIAFTAVLGIVSALVINFSGNKHYWGHIFNPPVPFGIKFIMVPVEILSILTKPFALIIRLFANMLAGHIIIICLISLIFIFGSLSKGAGWGFMPVSIAFSVFIFVIEVLVAFIQAFIFTNLTAVFLGQSTEEHHHHEEEAKIVGHNGHPATEPVII</sequence>
<evidence type="ECO:0000256" key="4">
    <source>
        <dbReference type="ARBA" id="ARBA00022547"/>
    </source>
</evidence>
<evidence type="ECO:0000256" key="6">
    <source>
        <dbReference type="ARBA" id="ARBA00022781"/>
    </source>
</evidence>
<dbReference type="AlphaFoldDB" id="A0A4R4E556"/>
<organism evidence="15 16">
    <name type="scientific">Flaviaesturariibacter aridisoli</name>
    <dbReference type="NCBI Taxonomy" id="2545761"/>
    <lineage>
        <taxon>Bacteria</taxon>
        <taxon>Pseudomonadati</taxon>
        <taxon>Bacteroidota</taxon>
        <taxon>Chitinophagia</taxon>
        <taxon>Chitinophagales</taxon>
        <taxon>Chitinophagaceae</taxon>
        <taxon>Flaviaestuariibacter</taxon>
    </lineage>
</organism>
<dbReference type="NCBIfam" id="TIGR01131">
    <property type="entry name" value="ATP_synt_6_or_A"/>
    <property type="match status" value="1"/>
</dbReference>
<keyword evidence="9 11" id="KW-0472">Membrane</keyword>
<feature type="transmembrane region" description="Helical" evidence="11">
    <location>
        <begin position="169"/>
        <end position="187"/>
    </location>
</feature>
<keyword evidence="8 11" id="KW-0406">Ion transport</keyword>
<dbReference type="InterPro" id="IPR035908">
    <property type="entry name" value="F0_ATP_A_sf"/>
</dbReference>
<evidence type="ECO:0000256" key="5">
    <source>
        <dbReference type="ARBA" id="ARBA00022692"/>
    </source>
</evidence>
<comment type="subcellular location">
    <subcellularLocation>
        <location evidence="11 12">Cell membrane</location>
        <topology evidence="11 12">Multi-pass membrane protein</topology>
    </subcellularLocation>
    <subcellularLocation>
        <location evidence="1">Membrane</location>
        <topology evidence="1">Multi-pass membrane protein</topology>
    </subcellularLocation>
</comment>
<feature type="transmembrane region" description="Helical" evidence="11">
    <location>
        <begin position="354"/>
        <end position="375"/>
    </location>
</feature>
<dbReference type="PRINTS" id="PR00123">
    <property type="entry name" value="ATPASEA"/>
</dbReference>
<dbReference type="SUPFAM" id="SSF81336">
    <property type="entry name" value="F1F0 ATP synthase subunit A"/>
    <property type="match status" value="1"/>
</dbReference>
<feature type="signal peptide" evidence="14">
    <location>
        <begin position="1"/>
        <end position="23"/>
    </location>
</feature>
<evidence type="ECO:0000256" key="14">
    <source>
        <dbReference type="SAM" id="SignalP"/>
    </source>
</evidence>
<evidence type="ECO:0000256" key="11">
    <source>
        <dbReference type="HAMAP-Rule" id="MF_01393"/>
    </source>
</evidence>
<dbReference type="InterPro" id="IPR045083">
    <property type="entry name" value="ATP_synth_F0_asu_bact/mt"/>
</dbReference>
<dbReference type="GO" id="GO:0045259">
    <property type="term" value="C:proton-transporting ATP synthase complex"/>
    <property type="evidence" value="ECO:0007669"/>
    <property type="project" value="UniProtKB-KW"/>
</dbReference>
<feature type="compositionally biased region" description="Basic and acidic residues" evidence="13">
    <location>
        <begin position="29"/>
        <end position="52"/>
    </location>
</feature>
<evidence type="ECO:0000313" key="16">
    <source>
        <dbReference type="Proteomes" id="UP000295164"/>
    </source>
</evidence>
<feature type="transmembrane region" description="Helical" evidence="11">
    <location>
        <begin position="322"/>
        <end position="342"/>
    </location>
</feature>
<evidence type="ECO:0000256" key="13">
    <source>
        <dbReference type="SAM" id="MobiDB-lite"/>
    </source>
</evidence>
<evidence type="ECO:0000256" key="10">
    <source>
        <dbReference type="ARBA" id="ARBA00023310"/>
    </source>
</evidence>
<proteinExistence type="inferred from homology"/>
<keyword evidence="3 11" id="KW-0813">Transport</keyword>
<dbReference type="Proteomes" id="UP000295164">
    <property type="component" value="Unassembled WGS sequence"/>
</dbReference>
<dbReference type="Pfam" id="PF00119">
    <property type="entry name" value="ATP-synt_A"/>
    <property type="match status" value="1"/>
</dbReference>
<comment type="similarity">
    <text evidence="2 11 12">Belongs to the ATPase A chain family.</text>
</comment>
<name>A0A4R4E556_9BACT</name>
<feature type="region of interest" description="Disordered" evidence="13">
    <location>
        <begin position="26"/>
        <end position="52"/>
    </location>
</feature>
<dbReference type="CDD" id="cd00310">
    <property type="entry name" value="ATP-synt_Fo_a_6"/>
    <property type="match status" value="1"/>
</dbReference>
<dbReference type="HAMAP" id="MF_01393">
    <property type="entry name" value="ATP_synth_a_bact"/>
    <property type="match status" value="1"/>
</dbReference>